<accession>A0ABQ7HY08</accession>
<organism evidence="2 3">
    <name type="scientific">Astathelohania contejeani</name>
    <dbReference type="NCBI Taxonomy" id="164912"/>
    <lineage>
        <taxon>Eukaryota</taxon>
        <taxon>Fungi</taxon>
        <taxon>Fungi incertae sedis</taxon>
        <taxon>Microsporidia</taxon>
        <taxon>Astathelohaniidae</taxon>
        <taxon>Astathelohania</taxon>
    </lineage>
</organism>
<feature type="domain" description="Cytidyltransferase-like" evidence="1">
    <location>
        <begin position="133"/>
        <end position="269"/>
    </location>
</feature>
<proteinExistence type="predicted"/>
<keyword evidence="2" id="KW-0548">Nucleotidyltransferase</keyword>
<dbReference type="InterPro" id="IPR014729">
    <property type="entry name" value="Rossmann-like_a/b/a_fold"/>
</dbReference>
<dbReference type="Proteomes" id="UP001516464">
    <property type="component" value="Unassembled WGS sequence"/>
</dbReference>
<evidence type="ECO:0000313" key="3">
    <source>
        <dbReference type="Proteomes" id="UP001516464"/>
    </source>
</evidence>
<name>A0ABQ7HY08_9MICR</name>
<keyword evidence="3" id="KW-1185">Reference proteome</keyword>
<keyword evidence="2" id="KW-0808">Transferase</keyword>
<dbReference type="Pfam" id="PF01467">
    <property type="entry name" value="CTP_transf_like"/>
    <property type="match status" value="1"/>
</dbReference>
<sequence length="275" mass="32170">METINFCINIKVESEKILLKVLEECIRTNLNIDIIIEFTVSKIPYIHIIYKLIYLFKLEMNSTSRIRIFFSDEINDIDRNEIKSWNEIKQIRSNIDIDNDAEEGKLERLLALIRLKTMKYYDADIKEKYINTIIGGTFDHMHEGHYVLISIALLLSEKVINIGLTTSVLHSSKKLNDKIQDYETRYENIKTFVKKFKKIELIINPLNDRFGCAIDPGYDCIFISKETFSGAIIINEIREIRGLPKLMVVVTPMLSNDKNRLSSTQIRMRIENKQI</sequence>
<protein>
    <submittedName>
        <fullName evidence="2">Phosphopantetheine adenylyltransferase</fullName>
    </submittedName>
</protein>
<dbReference type="NCBIfam" id="NF001985">
    <property type="entry name" value="PRK00777.1"/>
    <property type="match status" value="1"/>
</dbReference>
<dbReference type="InterPro" id="IPR004821">
    <property type="entry name" value="Cyt_trans-like"/>
</dbReference>
<evidence type="ECO:0000259" key="1">
    <source>
        <dbReference type="Pfam" id="PF01467"/>
    </source>
</evidence>
<dbReference type="Gene3D" id="3.40.50.620">
    <property type="entry name" value="HUPs"/>
    <property type="match status" value="1"/>
</dbReference>
<dbReference type="GO" id="GO:0016779">
    <property type="term" value="F:nucleotidyltransferase activity"/>
    <property type="evidence" value="ECO:0007669"/>
    <property type="project" value="UniProtKB-KW"/>
</dbReference>
<gene>
    <name evidence="2" type="primary">coaD</name>
    <name evidence="2" type="ORF">TCON_1796</name>
</gene>
<evidence type="ECO:0000313" key="2">
    <source>
        <dbReference type="EMBL" id="KAF7682998.1"/>
    </source>
</evidence>
<dbReference type="SUPFAM" id="SSF52374">
    <property type="entry name" value="Nucleotidylyl transferase"/>
    <property type="match status" value="1"/>
</dbReference>
<reference evidence="2 3" key="1">
    <citation type="submission" date="2019-01" db="EMBL/GenBank/DDBJ databases">
        <title>Genomes sequencing and comparative genomics of infectious freshwater microsporidia, Cucumispora dikerogammari and Thelohania contejeani.</title>
        <authorList>
            <person name="Cormier A."/>
            <person name="Giraud I."/>
            <person name="Wattier R."/>
            <person name="Teixeira M."/>
            <person name="Grandjean F."/>
            <person name="Rigaud T."/>
            <person name="Cordaux R."/>
        </authorList>
    </citation>
    <scope>NUCLEOTIDE SEQUENCE [LARGE SCALE GENOMIC DNA]</scope>
    <source>
        <strain evidence="2">T1</strain>
        <tissue evidence="2">Spores</tissue>
    </source>
</reference>
<dbReference type="EMBL" id="SBIQ01000145">
    <property type="protein sequence ID" value="KAF7682998.1"/>
    <property type="molecule type" value="Genomic_DNA"/>
</dbReference>
<comment type="caution">
    <text evidence="2">The sequence shown here is derived from an EMBL/GenBank/DDBJ whole genome shotgun (WGS) entry which is preliminary data.</text>
</comment>